<feature type="domain" description="AB hydrolase-1" evidence="2">
    <location>
        <begin position="54"/>
        <end position="275"/>
    </location>
</feature>
<dbReference type="Pfam" id="PF12697">
    <property type="entry name" value="Abhydrolase_6"/>
    <property type="match status" value="1"/>
</dbReference>
<evidence type="ECO:0000313" key="3">
    <source>
        <dbReference type="EMBL" id="GAA4794214.1"/>
    </source>
</evidence>
<proteinExistence type="predicted"/>
<dbReference type="InterPro" id="IPR000073">
    <property type="entry name" value="AB_hydrolase_1"/>
</dbReference>
<dbReference type="PROSITE" id="PS51318">
    <property type="entry name" value="TAT"/>
    <property type="match status" value="1"/>
</dbReference>
<feature type="signal peptide" evidence="1">
    <location>
        <begin position="1"/>
        <end position="29"/>
    </location>
</feature>
<keyword evidence="4" id="KW-1185">Reference proteome</keyword>
<dbReference type="InterPro" id="IPR052897">
    <property type="entry name" value="Sec-Metab_Biosynth_Hydrolase"/>
</dbReference>
<dbReference type="Proteomes" id="UP001501265">
    <property type="component" value="Unassembled WGS sequence"/>
</dbReference>
<dbReference type="SUPFAM" id="SSF53474">
    <property type="entry name" value="alpha/beta-Hydrolases"/>
    <property type="match status" value="1"/>
</dbReference>
<evidence type="ECO:0000256" key="1">
    <source>
        <dbReference type="SAM" id="SignalP"/>
    </source>
</evidence>
<dbReference type="PANTHER" id="PTHR37017:SF11">
    <property type="entry name" value="ESTERASE_LIPASE_THIOESTERASE DOMAIN-CONTAINING PROTEIN"/>
    <property type="match status" value="1"/>
</dbReference>
<dbReference type="RefSeq" id="WP_345618929.1">
    <property type="nucleotide sequence ID" value="NZ_BAABIG010000020.1"/>
</dbReference>
<organism evidence="3 4">
    <name type="scientific">Streptomyces ziwulingensis</name>
    <dbReference type="NCBI Taxonomy" id="1045501"/>
    <lineage>
        <taxon>Bacteria</taxon>
        <taxon>Bacillati</taxon>
        <taxon>Actinomycetota</taxon>
        <taxon>Actinomycetes</taxon>
        <taxon>Kitasatosporales</taxon>
        <taxon>Streptomycetaceae</taxon>
        <taxon>Streptomyces</taxon>
    </lineage>
</organism>
<comment type="caution">
    <text evidence="3">The sequence shown here is derived from an EMBL/GenBank/DDBJ whole genome shotgun (WGS) entry which is preliminary data.</text>
</comment>
<reference evidence="4" key="1">
    <citation type="journal article" date="2019" name="Int. J. Syst. Evol. Microbiol.">
        <title>The Global Catalogue of Microorganisms (GCM) 10K type strain sequencing project: providing services to taxonomists for standard genome sequencing and annotation.</title>
        <authorList>
            <consortium name="The Broad Institute Genomics Platform"/>
            <consortium name="The Broad Institute Genome Sequencing Center for Infectious Disease"/>
            <person name="Wu L."/>
            <person name="Ma J."/>
        </authorList>
    </citation>
    <scope>NUCLEOTIDE SEQUENCE [LARGE SCALE GENOMIC DNA]</scope>
    <source>
        <strain evidence="4">JCM 18081</strain>
    </source>
</reference>
<keyword evidence="3" id="KW-0378">Hydrolase</keyword>
<accession>A0ABP9BFH7</accession>
<dbReference type="InterPro" id="IPR029058">
    <property type="entry name" value="AB_hydrolase_fold"/>
</dbReference>
<protein>
    <submittedName>
        <fullName evidence="3">Alpha/beta hydrolase</fullName>
    </submittedName>
</protein>
<feature type="chain" id="PRO_5047359274" evidence="1">
    <location>
        <begin position="30"/>
        <end position="288"/>
    </location>
</feature>
<sequence>MDSSLSRRTVTLSALAGAAALGTSGLAHAAPAAVTPAATGAGAAGPGKSPLPTLVLVHGAFTDASSWGPVIKELQRKGHRVVAPPVLLRGVAADAAYVRSVLDTIEGPVVLVGHSYGGSVISQAAVGAAQVKALVYIAAFVPDVGESAAALTDKYPGSTLARATVTRKYPLPGGGQGDELVIRQELFRQQFAAGVPVTTARTMAVGQRPIAVAALQERATAAAWKKLPNWYLIATEDRNIPPKAQRWMAARAKAHTVTVHAPHAAAVSDPRAVSELILKAAHAVRSAH</sequence>
<evidence type="ECO:0000313" key="4">
    <source>
        <dbReference type="Proteomes" id="UP001501265"/>
    </source>
</evidence>
<dbReference type="EMBL" id="BAABIG010000020">
    <property type="protein sequence ID" value="GAA4794214.1"/>
    <property type="molecule type" value="Genomic_DNA"/>
</dbReference>
<dbReference type="GO" id="GO:0016787">
    <property type="term" value="F:hydrolase activity"/>
    <property type="evidence" value="ECO:0007669"/>
    <property type="project" value="UniProtKB-KW"/>
</dbReference>
<gene>
    <name evidence="3" type="ORF">GCM10023220_20530</name>
</gene>
<dbReference type="InterPro" id="IPR006311">
    <property type="entry name" value="TAT_signal"/>
</dbReference>
<evidence type="ECO:0000259" key="2">
    <source>
        <dbReference type="Pfam" id="PF12697"/>
    </source>
</evidence>
<keyword evidence="1" id="KW-0732">Signal</keyword>
<dbReference type="PANTHER" id="PTHR37017">
    <property type="entry name" value="AB HYDROLASE-1 DOMAIN-CONTAINING PROTEIN-RELATED"/>
    <property type="match status" value="1"/>
</dbReference>
<name>A0ABP9BFH7_9ACTN</name>
<dbReference type="Gene3D" id="3.40.50.1820">
    <property type="entry name" value="alpha/beta hydrolase"/>
    <property type="match status" value="1"/>
</dbReference>